<name>A0A2T0VGY7_9MICO</name>
<comment type="caution">
    <text evidence="1">The sequence shown here is derived from an EMBL/GenBank/DDBJ whole genome shotgun (WGS) entry which is preliminary data.</text>
</comment>
<proteinExistence type="predicted"/>
<dbReference type="OrthoDB" id="3386844at2"/>
<dbReference type="InterPro" id="IPR016024">
    <property type="entry name" value="ARM-type_fold"/>
</dbReference>
<dbReference type="AlphaFoldDB" id="A0A2T0VGY7"/>
<dbReference type="SMART" id="SM00567">
    <property type="entry name" value="EZ_HEAT"/>
    <property type="match status" value="1"/>
</dbReference>
<dbReference type="Gene3D" id="1.25.10.10">
    <property type="entry name" value="Leucine-rich Repeat Variant"/>
    <property type="match status" value="1"/>
</dbReference>
<evidence type="ECO:0000313" key="1">
    <source>
        <dbReference type="EMBL" id="PRY69486.1"/>
    </source>
</evidence>
<protein>
    <submittedName>
        <fullName evidence="1">HEAT repeat protein</fullName>
    </submittedName>
</protein>
<accession>A0A2T0VGY7</accession>
<dbReference type="InterPro" id="IPR004155">
    <property type="entry name" value="PBS_lyase_HEAT"/>
</dbReference>
<dbReference type="InterPro" id="IPR021133">
    <property type="entry name" value="HEAT_type_2"/>
</dbReference>
<dbReference type="InterPro" id="IPR011989">
    <property type="entry name" value="ARM-like"/>
</dbReference>
<evidence type="ECO:0000313" key="2">
    <source>
        <dbReference type="Proteomes" id="UP000237983"/>
    </source>
</evidence>
<dbReference type="Proteomes" id="UP000237983">
    <property type="component" value="Unassembled WGS sequence"/>
</dbReference>
<gene>
    <name evidence="1" type="ORF">B0I08_102160</name>
</gene>
<reference evidence="1 2" key="1">
    <citation type="submission" date="2018-03" db="EMBL/GenBank/DDBJ databases">
        <title>Genomic Encyclopedia of Type Strains, Phase III (KMG-III): the genomes of soil and plant-associated and newly described type strains.</title>
        <authorList>
            <person name="Whitman W."/>
        </authorList>
    </citation>
    <scope>NUCLEOTIDE SEQUENCE [LARGE SCALE GENOMIC DNA]</scope>
    <source>
        <strain evidence="1 2">CGMCC 1.12484</strain>
    </source>
</reference>
<sequence length="164" mass="17854">MAAAVQTYGERETVDRAAALLGGANAGEDFLLSVGGTHAQGILDGAPALYWPELWGARALLYVWHDSAGIAIKAGLTNQAWRVREMCARVVFTRELPYADMLLPMLEDEVPRVRAAAARALGKIGDFEHAASIKKLLKDSEIEVRRPAGEALQSIKDRFGRPIE</sequence>
<dbReference type="PROSITE" id="PS50077">
    <property type="entry name" value="HEAT_REPEAT"/>
    <property type="match status" value="1"/>
</dbReference>
<dbReference type="Pfam" id="PF13646">
    <property type="entry name" value="HEAT_2"/>
    <property type="match status" value="1"/>
</dbReference>
<dbReference type="EMBL" id="PVTL01000002">
    <property type="protein sequence ID" value="PRY69486.1"/>
    <property type="molecule type" value="Genomic_DNA"/>
</dbReference>
<dbReference type="SUPFAM" id="SSF48371">
    <property type="entry name" value="ARM repeat"/>
    <property type="match status" value="1"/>
</dbReference>
<organism evidence="1 2">
    <name type="scientific">Glaciihabitans tibetensis</name>
    <dbReference type="NCBI Taxonomy" id="1266600"/>
    <lineage>
        <taxon>Bacteria</taxon>
        <taxon>Bacillati</taxon>
        <taxon>Actinomycetota</taxon>
        <taxon>Actinomycetes</taxon>
        <taxon>Micrococcales</taxon>
        <taxon>Microbacteriaceae</taxon>
        <taxon>Glaciihabitans</taxon>
    </lineage>
</organism>
<keyword evidence="2" id="KW-1185">Reference proteome</keyword>